<accession>A0AA36INH8</accession>
<dbReference type="InterPro" id="IPR029058">
    <property type="entry name" value="AB_hydrolase_fold"/>
</dbReference>
<dbReference type="PROSITE" id="PS01174">
    <property type="entry name" value="LIPASE_GDXG_SER"/>
    <property type="match status" value="1"/>
</dbReference>
<keyword evidence="6" id="KW-1185">Reference proteome</keyword>
<evidence type="ECO:0000256" key="3">
    <source>
        <dbReference type="PROSITE-ProRule" id="PRU10038"/>
    </source>
</evidence>
<comment type="similarity">
    <text evidence="1">Belongs to the 'GDXG' lipolytic enzyme family.</text>
</comment>
<dbReference type="InterPro" id="IPR033140">
    <property type="entry name" value="Lipase_GDXG_put_SER_AS"/>
</dbReference>
<dbReference type="Pfam" id="PF07859">
    <property type="entry name" value="Abhydrolase_3"/>
    <property type="match status" value="1"/>
</dbReference>
<dbReference type="PANTHER" id="PTHR48081:SF31">
    <property type="entry name" value="STERYL ACETYL HYDROLASE MUG81-RELATED"/>
    <property type="match status" value="1"/>
</dbReference>
<feature type="non-terminal residue" evidence="5">
    <location>
        <position position="1"/>
    </location>
</feature>
<evidence type="ECO:0000256" key="1">
    <source>
        <dbReference type="ARBA" id="ARBA00010515"/>
    </source>
</evidence>
<organism evidence="5 6">
    <name type="scientific">Effrenium voratum</name>
    <dbReference type="NCBI Taxonomy" id="2562239"/>
    <lineage>
        <taxon>Eukaryota</taxon>
        <taxon>Sar</taxon>
        <taxon>Alveolata</taxon>
        <taxon>Dinophyceae</taxon>
        <taxon>Suessiales</taxon>
        <taxon>Symbiodiniaceae</taxon>
        <taxon>Effrenium</taxon>
    </lineage>
</organism>
<feature type="domain" description="Alpha/beta hydrolase fold-3" evidence="4">
    <location>
        <begin position="94"/>
        <end position="299"/>
    </location>
</feature>
<gene>
    <name evidence="5" type="ORF">EVOR1521_LOCUS15462</name>
</gene>
<proteinExistence type="inferred from homology"/>
<dbReference type="SUPFAM" id="SSF53474">
    <property type="entry name" value="alpha/beta-Hydrolases"/>
    <property type="match status" value="1"/>
</dbReference>
<keyword evidence="2" id="KW-0378">Hydrolase</keyword>
<dbReference type="PANTHER" id="PTHR48081">
    <property type="entry name" value="AB HYDROLASE SUPERFAMILY PROTEIN C4A8.06C"/>
    <property type="match status" value="1"/>
</dbReference>
<comment type="caution">
    <text evidence="5">The sequence shown here is derived from an EMBL/GenBank/DDBJ whole genome shotgun (WGS) entry which is preliminary data.</text>
</comment>
<dbReference type="Proteomes" id="UP001178507">
    <property type="component" value="Unassembled WGS sequence"/>
</dbReference>
<evidence type="ECO:0000313" key="6">
    <source>
        <dbReference type="Proteomes" id="UP001178507"/>
    </source>
</evidence>
<dbReference type="GO" id="GO:0016787">
    <property type="term" value="F:hydrolase activity"/>
    <property type="evidence" value="ECO:0007669"/>
    <property type="project" value="UniProtKB-KW"/>
</dbReference>
<evidence type="ECO:0000313" key="5">
    <source>
        <dbReference type="EMBL" id="CAJ1389937.1"/>
    </source>
</evidence>
<sequence length="327" mass="36067">WSFTCKYRAESHMEVRFPPRPIVNCALGALRCCANVSPRCFVGCMHYGIFPSLDCLQGCLSRNLLRQPAKGTPPEIKAEWLMLDEPHSDSSRVILYLPGGGFVARDHTASVFAARVLARLAAKRQALPAILVLNYQLPAHPEHTKQEIEATIQWLRAQGFTDVLVAGDSAGGYLAVQTFLEQSHRICGAVGICPVLDFTLSNQSHTRNSQSCFLTRRFTRYAREQFLGVSSSDPTAEATARQHSLWISSIRTETGTPARPLFLVACEQDPLVDDVQNFAARAATGAVQVCSVQGEASFHISMLLPLLASKSHRNALDQMAEYIHQML</sequence>
<dbReference type="Gene3D" id="3.40.50.1820">
    <property type="entry name" value="alpha/beta hydrolase"/>
    <property type="match status" value="1"/>
</dbReference>
<dbReference type="InterPro" id="IPR050300">
    <property type="entry name" value="GDXG_lipolytic_enzyme"/>
</dbReference>
<dbReference type="EMBL" id="CAUJNA010001973">
    <property type="protein sequence ID" value="CAJ1389937.1"/>
    <property type="molecule type" value="Genomic_DNA"/>
</dbReference>
<name>A0AA36INH8_9DINO</name>
<dbReference type="AlphaFoldDB" id="A0AA36INH8"/>
<evidence type="ECO:0000259" key="4">
    <source>
        <dbReference type="Pfam" id="PF07859"/>
    </source>
</evidence>
<evidence type="ECO:0000256" key="2">
    <source>
        <dbReference type="ARBA" id="ARBA00022801"/>
    </source>
</evidence>
<feature type="active site" evidence="3">
    <location>
        <position position="169"/>
    </location>
</feature>
<reference evidence="5" key="1">
    <citation type="submission" date="2023-08" db="EMBL/GenBank/DDBJ databases">
        <authorList>
            <person name="Chen Y."/>
            <person name="Shah S."/>
            <person name="Dougan E. K."/>
            <person name="Thang M."/>
            <person name="Chan C."/>
        </authorList>
    </citation>
    <scope>NUCLEOTIDE SEQUENCE</scope>
</reference>
<dbReference type="InterPro" id="IPR013094">
    <property type="entry name" value="AB_hydrolase_3"/>
</dbReference>
<protein>
    <recommendedName>
        <fullName evidence="4">Alpha/beta hydrolase fold-3 domain-containing protein</fullName>
    </recommendedName>
</protein>